<name>A0AAN7WX48_ELEMC</name>
<proteinExistence type="predicted"/>
<organism evidence="1 2">
    <name type="scientific">Eleginops maclovinus</name>
    <name type="common">Patagonian blennie</name>
    <name type="synonym">Eleginus maclovinus</name>
    <dbReference type="NCBI Taxonomy" id="56733"/>
    <lineage>
        <taxon>Eukaryota</taxon>
        <taxon>Metazoa</taxon>
        <taxon>Chordata</taxon>
        <taxon>Craniata</taxon>
        <taxon>Vertebrata</taxon>
        <taxon>Euteleostomi</taxon>
        <taxon>Actinopterygii</taxon>
        <taxon>Neopterygii</taxon>
        <taxon>Teleostei</taxon>
        <taxon>Neoteleostei</taxon>
        <taxon>Acanthomorphata</taxon>
        <taxon>Eupercaria</taxon>
        <taxon>Perciformes</taxon>
        <taxon>Notothenioidei</taxon>
        <taxon>Eleginopidae</taxon>
        <taxon>Eleginops</taxon>
    </lineage>
</organism>
<reference evidence="1 2" key="2">
    <citation type="journal article" date="2023" name="Mol. Biol. Evol.">
        <title>Genomics of Secondarily Temperate Adaptation in the Only Non-Antarctic Icefish.</title>
        <authorList>
            <person name="Rivera-Colon A.G."/>
            <person name="Rayamajhi N."/>
            <person name="Minhas B.F."/>
            <person name="Madrigal G."/>
            <person name="Bilyk K.T."/>
            <person name="Yoon V."/>
            <person name="Hune M."/>
            <person name="Gregory S."/>
            <person name="Cheng C.H.C."/>
            <person name="Catchen J.M."/>
        </authorList>
    </citation>
    <scope>NUCLEOTIDE SEQUENCE [LARGE SCALE GENOMIC DNA]</scope>
    <source>
        <strain evidence="1">JMC-PN-2008</strain>
    </source>
</reference>
<keyword evidence="2" id="KW-1185">Reference proteome</keyword>
<dbReference type="Proteomes" id="UP001346869">
    <property type="component" value="Unassembled WGS sequence"/>
</dbReference>
<comment type="caution">
    <text evidence="1">The sequence shown here is derived from an EMBL/GenBank/DDBJ whole genome shotgun (WGS) entry which is preliminary data.</text>
</comment>
<evidence type="ECO:0000313" key="1">
    <source>
        <dbReference type="EMBL" id="KAK5849064.1"/>
    </source>
</evidence>
<sequence length="66" mass="7411">MGWRRKGRESVNEQDGKSRCMLDCELSIATPTSVVLSPCSYNKLWSLHPHPFSLPLWPRLGLLSGA</sequence>
<protein>
    <submittedName>
        <fullName evidence="1">Uncharacterized protein</fullName>
    </submittedName>
</protein>
<accession>A0AAN7WX48</accession>
<gene>
    <name evidence="1" type="ORF">PBY51_008738</name>
</gene>
<evidence type="ECO:0000313" key="2">
    <source>
        <dbReference type="Proteomes" id="UP001346869"/>
    </source>
</evidence>
<reference evidence="1 2" key="1">
    <citation type="journal article" date="2023" name="Genes (Basel)">
        <title>Chromosome-Level Genome Assembly and Circadian Gene Repertoire of the Patagonia Blennie Eleginops maclovinus-The Closest Ancestral Proxy of Antarctic Cryonotothenioids.</title>
        <authorList>
            <person name="Cheng C.C."/>
            <person name="Rivera-Colon A.G."/>
            <person name="Minhas B.F."/>
            <person name="Wilson L."/>
            <person name="Rayamajhi N."/>
            <person name="Vargas-Chacoff L."/>
            <person name="Catchen J.M."/>
        </authorList>
    </citation>
    <scope>NUCLEOTIDE SEQUENCE [LARGE SCALE GENOMIC DNA]</scope>
    <source>
        <strain evidence="1">JMC-PN-2008</strain>
    </source>
</reference>
<dbReference type="EMBL" id="JAUZQC010000024">
    <property type="protein sequence ID" value="KAK5849064.1"/>
    <property type="molecule type" value="Genomic_DNA"/>
</dbReference>
<dbReference type="AlphaFoldDB" id="A0AAN7WX48"/>